<reference evidence="2" key="1">
    <citation type="submission" date="2013-10" db="EMBL/GenBank/DDBJ databases">
        <title>Genome sequencing of Onchocerca volvulus.</title>
        <authorList>
            <person name="Cotton J."/>
            <person name="Tsai J."/>
            <person name="Stanley E."/>
            <person name="Tracey A."/>
            <person name="Holroyd N."/>
            <person name="Lustigman S."/>
            <person name="Berriman M."/>
        </authorList>
    </citation>
    <scope>NUCLEOTIDE SEQUENCE</scope>
</reference>
<reference evidence="1" key="2">
    <citation type="submission" date="2022-06" db="UniProtKB">
        <authorList>
            <consortium name="EnsemblMetazoa"/>
        </authorList>
    </citation>
    <scope>IDENTIFICATION</scope>
</reference>
<evidence type="ECO:0000313" key="2">
    <source>
        <dbReference type="Proteomes" id="UP000024404"/>
    </source>
</evidence>
<accession>A0A8R1Y4F0</accession>
<organism evidence="1 2">
    <name type="scientific">Onchocerca volvulus</name>
    <dbReference type="NCBI Taxonomy" id="6282"/>
    <lineage>
        <taxon>Eukaryota</taxon>
        <taxon>Metazoa</taxon>
        <taxon>Ecdysozoa</taxon>
        <taxon>Nematoda</taxon>
        <taxon>Chromadorea</taxon>
        <taxon>Rhabditida</taxon>
        <taxon>Spirurina</taxon>
        <taxon>Spiruromorpha</taxon>
        <taxon>Filarioidea</taxon>
        <taxon>Onchocercidae</taxon>
        <taxon>Onchocerca</taxon>
    </lineage>
</organism>
<dbReference type="AlphaFoldDB" id="A0A8R1Y4F0"/>
<proteinExistence type="predicted"/>
<protein>
    <submittedName>
        <fullName evidence="1">Uncharacterized protein</fullName>
    </submittedName>
</protein>
<keyword evidence="2" id="KW-1185">Reference proteome</keyword>
<dbReference type="Proteomes" id="UP000024404">
    <property type="component" value="Unassembled WGS sequence"/>
</dbReference>
<evidence type="ECO:0000313" key="1">
    <source>
        <dbReference type="EnsemblMetazoa" id="OVOC8821.1"/>
    </source>
</evidence>
<sequence>MHHQNVANATSITITVIVTNRAISPSPLLKNRKFNFTPQMAGMMSDQFKGRNFRYMTCEQAIVNNCLLCFVFRQCSLW</sequence>
<name>A0A8R1Y4F0_ONCVO</name>
<dbReference type="EnsemblMetazoa" id="OVOC8821.1">
    <property type="protein sequence ID" value="OVOC8821.1"/>
    <property type="gene ID" value="WBGene00245630"/>
</dbReference>
<dbReference type="EMBL" id="CMVM020000250">
    <property type="status" value="NOT_ANNOTATED_CDS"/>
    <property type="molecule type" value="Genomic_DNA"/>
</dbReference>